<organism evidence="1 2">
    <name type="scientific">Actinomadura rugatobispora</name>
    <dbReference type="NCBI Taxonomy" id="1994"/>
    <lineage>
        <taxon>Bacteria</taxon>
        <taxon>Bacillati</taxon>
        <taxon>Actinomycetota</taxon>
        <taxon>Actinomycetes</taxon>
        <taxon>Streptosporangiales</taxon>
        <taxon>Thermomonosporaceae</taxon>
        <taxon>Actinomadura</taxon>
    </lineage>
</organism>
<reference evidence="2" key="1">
    <citation type="journal article" date="2019" name="Int. J. Syst. Evol. Microbiol.">
        <title>The Global Catalogue of Microorganisms (GCM) 10K type strain sequencing project: providing services to taxonomists for standard genome sequencing and annotation.</title>
        <authorList>
            <consortium name="The Broad Institute Genomics Platform"/>
            <consortium name="The Broad Institute Genome Sequencing Center for Infectious Disease"/>
            <person name="Wu L."/>
            <person name="Ma J."/>
        </authorList>
    </citation>
    <scope>NUCLEOTIDE SEQUENCE [LARGE SCALE GENOMIC DNA]</scope>
    <source>
        <strain evidence="2">KCTC 42087</strain>
    </source>
</reference>
<dbReference type="RefSeq" id="WP_378280305.1">
    <property type="nucleotide sequence ID" value="NZ_JBHSON010000004.1"/>
</dbReference>
<evidence type="ECO:0000313" key="2">
    <source>
        <dbReference type="Proteomes" id="UP001596074"/>
    </source>
</evidence>
<dbReference type="Proteomes" id="UP001596074">
    <property type="component" value="Unassembled WGS sequence"/>
</dbReference>
<gene>
    <name evidence="1" type="ORF">ACFPZN_04210</name>
</gene>
<evidence type="ECO:0000313" key="1">
    <source>
        <dbReference type="EMBL" id="MFC5744813.1"/>
    </source>
</evidence>
<dbReference type="EMBL" id="JBHSON010000004">
    <property type="protein sequence ID" value="MFC5744813.1"/>
    <property type="molecule type" value="Genomic_DNA"/>
</dbReference>
<comment type="caution">
    <text evidence="1">The sequence shown here is derived from an EMBL/GenBank/DDBJ whole genome shotgun (WGS) entry which is preliminary data.</text>
</comment>
<proteinExistence type="predicted"/>
<accession>A0ABW0ZQK4</accession>
<keyword evidence="2" id="KW-1185">Reference proteome</keyword>
<name>A0ABW0ZQK4_9ACTN</name>
<sequence>MTTTTHTPACHCPPGATETLDNVILTRHTSLCPRLADGPRLYVWQGLAAPELLETGNLHDFAEAWAIHVEGRIPPGETIKPIEIRTWGKAYQARIVEQGIDDEEAFGKYLVTVDEESVVVHVYLAERR</sequence>
<protein>
    <submittedName>
        <fullName evidence="1">Uncharacterized protein</fullName>
    </submittedName>
</protein>